<evidence type="ECO:0000313" key="2">
    <source>
        <dbReference type="EMBL" id="KAF0911321.1"/>
    </source>
</evidence>
<protein>
    <submittedName>
        <fullName evidence="2">Uncharacterized protein</fullName>
    </submittedName>
</protein>
<comment type="caution">
    <text evidence="2">The sequence shown here is derived from an EMBL/GenBank/DDBJ whole genome shotgun (WGS) entry which is preliminary data.</text>
</comment>
<sequence length="180" mass="19710">MAVSRVDMAGRNDAVESCKRLRSQRRECQCAVDLASSPPYAQPFCRLPMPDTTASRKRPRVEETDPASLRRRRVRMTKQMAVEKRLRCACAELRAWMNVAVARDAENAALRGELDHALRGRAGWPDEDDAESFCGDNFTGGGKEEDEGGGGPSTAARCFGCGEHVGVPGGKMDDVESSYK</sequence>
<dbReference type="AlphaFoldDB" id="A0A6G1DFY2"/>
<organism evidence="2 3">
    <name type="scientific">Oryza meyeriana var. granulata</name>
    <dbReference type="NCBI Taxonomy" id="110450"/>
    <lineage>
        <taxon>Eukaryota</taxon>
        <taxon>Viridiplantae</taxon>
        <taxon>Streptophyta</taxon>
        <taxon>Embryophyta</taxon>
        <taxon>Tracheophyta</taxon>
        <taxon>Spermatophyta</taxon>
        <taxon>Magnoliopsida</taxon>
        <taxon>Liliopsida</taxon>
        <taxon>Poales</taxon>
        <taxon>Poaceae</taxon>
        <taxon>BOP clade</taxon>
        <taxon>Oryzoideae</taxon>
        <taxon>Oryzeae</taxon>
        <taxon>Oryzinae</taxon>
        <taxon>Oryza</taxon>
        <taxon>Oryza meyeriana</taxon>
    </lineage>
</organism>
<keyword evidence="3" id="KW-1185">Reference proteome</keyword>
<dbReference type="EMBL" id="SPHZ02000006">
    <property type="protein sequence ID" value="KAF0911321.1"/>
    <property type="molecule type" value="Genomic_DNA"/>
</dbReference>
<gene>
    <name evidence="2" type="ORF">E2562_008070</name>
</gene>
<name>A0A6G1DFY2_9ORYZ</name>
<dbReference type="Proteomes" id="UP000479710">
    <property type="component" value="Unassembled WGS sequence"/>
</dbReference>
<proteinExistence type="predicted"/>
<accession>A0A6G1DFY2</accession>
<feature type="region of interest" description="Disordered" evidence="1">
    <location>
        <begin position="122"/>
        <end position="155"/>
    </location>
</feature>
<evidence type="ECO:0000313" key="3">
    <source>
        <dbReference type="Proteomes" id="UP000479710"/>
    </source>
</evidence>
<feature type="region of interest" description="Disordered" evidence="1">
    <location>
        <begin position="43"/>
        <end position="66"/>
    </location>
</feature>
<reference evidence="2 3" key="1">
    <citation type="submission" date="2019-11" db="EMBL/GenBank/DDBJ databases">
        <title>Whole genome sequence of Oryza granulata.</title>
        <authorList>
            <person name="Li W."/>
        </authorList>
    </citation>
    <scope>NUCLEOTIDE SEQUENCE [LARGE SCALE GENOMIC DNA]</scope>
    <source>
        <strain evidence="3">cv. Menghai</strain>
        <tissue evidence="2">Leaf</tissue>
    </source>
</reference>
<evidence type="ECO:0000256" key="1">
    <source>
        <dbReference type="SAM" id="MobiDB-lite"/>
    </source>
</evidence>